<dbReference type="EMBL" id="BJLY01000001">
    <property type="protein sequence ID" value="GEB02674.1"/>
    <property type="molecule type" value="Genomic_DNA"/>
</dbReference>
<organism evidence="2 3">
    <name type="scientific">Gluconobacter roseus NBRC 3990</name>
    <dbReference type="NCBI Taxonomy" id="1307950"/>
    <lineage>
        <taxon>Bacteria</taxon>
        <taxon>Pseudomonadati</taxon>
        <taxon>Pseudomonadota</taxon>
        <taxon>Alphaproteobacteria</taxon>
        <taxon>Acetobacterales</taxon>
        <taxon>Acetobacteraceae</taxon>
        <taxon>Gluconobacter</taxon>
    </lineage>
</organism>
<proteinExistence type="predicted"/>
<name>A0A4Y3M2A9_9PROT</name>
<dbReference type="Pfam" id="PF13466">
    <property type="entry name" value="STAS_2"/>
    <property type="match status" value="1"/>
</dbReference>
<feature type="domain" description="MlaB-like STAS" evidence="1">
    <location>
        <begin position="21"/>
        <end position="78"/>
    </location>
</feature>
<evidence type="ECO:0000313" key="3">
    <source>
        <dbReference type="Proteomes" id="UP000320772"/>
    </source>
</evidence>
<dbReference type="Gene3D" id="3.30.750.24">
    <property type="entry name" value="STAS domain"/>
    <property type="match status" value="1"/>
</dbReference>
<reference evidence="2 3" key="1">
    <citation type="submission" date="2019-06" db="EMBL/GenBank/DDBJ databases">
        <title>Whole genome shotgun sequence of Gluconobacter roseus NBRC 3990.</title>
        <authorList>
            <person name="Hosoyama A."/>
            <person name="Uohara A."/>
            <person name="Ohji S."/>
            <person name="Ichikawa N."/>
        </authorList>
    </citation>
    <scope>NUCLEOTIDE SEQUENCE [LARGE SCALE GENOMIC DNA]</scope>
    <source>
        <strain evidence="2 3">NBRC 3990</strain>
    </source>
</reference>
<comment type="caution">
    <text evidence="2">The sequence shown here is derived from an EMBL/GenBank/DDBJ whole genome shotgun (WGS) entry which is preliminary data.</text>
</comment>
<dbReference type="STRING" id="586239.AD943_04635"/>
<accession>A0A4Y3M2A9</accession>
<evidence type="ECO:0000259" key="1">
    <source>
        <dbReference type="Pfam" id="PF13466"/>
    </source>
</evidence>
<protein>
    <recommendedName>
        <fullName evidence="1">MlaB-like STAS domain-containing protein</fullName>
    </recommendedName>
</protein>
<evidence type="ECO:0000313" key="2">
    <source>
        <dbReference type="EMBL" id="GEB02674.1"/>
    </source>
</evidence>
<sequence length="89" mass="9747">MDVLVLPEMLDTGYAVPFSELLKNEDKGFCLDGSHVARVGGLCFQLMVSAYRTAQQQNASFEIRNASDAMRESLRIMGGDFLLTAGEKA</sequence>
<dbReference type="InterPro" id="IPR058548">
    <property type="entry name" value="MlaB-like_STAS"/>
</dbReference>
<gene>
    <name evidence="2" type="ORF">GRO01_02500</name>
</gene>
<dbReference type="Proteomes" id="UP000320772">
    <property type="component" value="Unassembled WGS sequence"/>
</dbReference>
<dbReference type="AlphaFoldDB" id="A0A4Y3M2A9"/>
<dbReference type="RefSeq" id="WP_062508473.1">
    <property type="nucleotide sequence ID" value="NZ_BAQZ01000013.1"/>
</dbReference>
<dbReference type="InterPro" id="IPR036513">
    <property type="entry name" value="STAS_dom_sf"/>
</dbReference>
<keyword evidence="3" id="KW-1185">Reference proteome</keyword>
<dbReference type="SUPFAM" id="SSF52091">
    <property type="entry name" value="SpoIIaa-like"/>
    <property type="match status" value="1"/>
</dbReference>